<dbReference type="HOGENOM" id="CLU_2100806_0_0_1"/>
<dbReference type="Gramene" id="OMERI03G21470.6">
    <property type="protein sequence ID" value="OMERI03G21470.6"/>
    <property type="gene ID" value="OMERI03G21470"/>
</dbReference>
<dbReference type="EnsemblPlants" id="OMERI03G21470.6">
    <property type="protein sequence ID" value="OMERI03G21470.6"/>
    <property type="gene ID" value="OMERI03G21470"/>
</dbReference>
<dbReference type="Proteomes" id="UP000008021">
    <property type="component" value="Chromosome 3"/>
</dbReference>
<dbReference type="AlphaFoldDB" id="A0A0E0D2Y5"/>
<proteinExistence type="predicted"/>
<evidence type="ECO:0000313" key="2">
    <source>
        <dbReference type="Proteomes" id="UP000008021"/>
    </source>
</evidence>
<organism evidence="1">
    <name type="scientific">Oryza meridionalis</name>
    <dbReference type="NCBI Taxonomy" id="40149"/>
    <lineage>
        <taxon>Eukaryota</taxon>
        <taxon>Viridiplantae</taxon>
        <taxon>Streptophyta</taxon>
        <taxon>Embryophyta</taxon>
        <taxon>Tracheophyta</taxon>
        <taxon>Spermatophyta</taxon>
        <taxon>Magnoliopsida</taxon>
        <taxon>Liliopsida</taxon>
        <taxon>Poales</taxon>
        <taxon>Poaceae</taxon>
        <taxon>BOP clade</taxon>
        <taxon>Oryzoideae</taxon>
        <taxon>Oryzeae</taxon>
        <taxon>Oryzinae</taxon>
        <taxon>Oryza</taxon>
    </lineage>
</organism>
<accession>A0A0E0D2Y5</accession>
<reference evidence="1" key="2">
    <citation type="submission" date="2018-05" db="EMBL/GenBank/DDBJ databases">
        <title>OmerRS3 (Oryza meridionalis Reference Sequence Version 3).</title>
        <authorList>
            <person name="Zhang J."/>
            <person name="Kudrna D."/>
            <person name="Lee S."/>
            <person name="Talag J."/>
            <person name="Welchert J."/>
            <person name="Wing R.A."/>
        </authorList>
    </citation>
    <scope>NUCLEOTIDE SEQUENCE [LARGE SCALE GENOMIC DNA]</scope>
    <source>
        <strain evidence="1">OR44</strain>
    </source>
</reference>
<dbReference type="Gramene" id="OMERI03G21470.7">
    <property type="protein sequence ID" value="OMERI03G21470.7"/>
    <property type="gene ID" value="OMERI03G21470"/>
</dbReference>
<keyword evidence="2" id="KW-1185">Reference proteome</keyword>
<sequence length="116" mass="13771">MKQRPKIERKRTWWNIWLQKNRRVFQGVCSDDRKMAELIIRRHQVEKPPMCSIGLKIDLSGNLFFGSIRGWRIMIYPIKDQETMLAVPMDMNRQQDTVCSKDILQHQNSTILASNI</sequence>
<name>A0A0E0D2Y5_9ORYZ</name>
<evidence type="ECO:0000313" key="1">
    <source>
        <dbReference type="EnsemblPlants" id="OMERI03G21470.6"/>
    </source>
</evidence>
<dbReference type="EnsemblPlants" id="OMERI03G21470.7">
    <property type="protein sequence ID" value="OMERI03G21470.7"/>
    <property type="gene ID" value="OMERI03G21470"/>
</dbReference>
<protein>
    <submittedName>
        <fullName evidence="1">Uncharacterized protein</fullName>
    </submittedName>
</protein>
<reference evidence="1" key="1">
    <citation type="submission" date="2015-04" db="UniProtKB">
        <authorList>
            <consortium name="EnsemblPlants"/>
        </authorList>
    </citation>
    <scope>IDENTIFICATION</scope>
</reference>